<evidence type="ECO:0000256" key="8">
    <source>
        <dbReference type="HAMAP-Rule" id="MF_03023"/>
    </source>
</evidence>
<dbReference type="AlphaFoldDB" id="A0A131ZSK2"/>
<evidence type="ECO:0000256" key="7">
    <source>
        <dbReference type="ARBA" id="ARBA00023235"/>
    </source>
</evidence>
<keyword evidence="6 8" id="KW-0206">Cytoskeleton</keyword>
<dbReference type="Pfam" id="PF17862">
    <property type="entry name" value="AAA_lid_3"/>
    <property type="match status" value="1"/>
</dbReference>
<dbReference type="InterPro" id="IPR048611">
    <property type="entry name" value="KATNA1_MIT"/>
</dbReference>
<dbReference type="EMBL" id="JXLN01000003">
    <property type="protein sequence ID" value="KPL94029.1"/>
    <property type="molecule type" value="Genomic_DNA"/>
</dbReference>
<evidence type="ECO:0000256" key="5">
    <source>
        <dbReference type="ARBA" id="ARBA00022840"/>
    </source>
</evidence>
<feature type="compositionally biased region" description="Polar residues" evidence="9">
    <location>
        <begin position="148"/>
        <end position="190"/>
    </location>
</feature>
<evidence type="ECO:0000256" key="6">
    <source>
        <dbReference type="ARBA" id="ARBA00023212"/>
    </source>
</evidence>
<evidence type="ECO:0000256" key="2">
    <source>
        <dbReference type="ARBA" id="ARBA00022490"/>
    </source>
</evidence>
<evidence type="ECO:0000256" key="1">
    <source>
        <dbReference type="ARBA" id="ARBA00004186"/>
    </source>
</evidence>
<evidence type="ECO:0000313" key="11">
    <source>
        <dbReference type="EMBL" id="KPL94029.1"/>
    </source>
</evidence>
<dbReference type="GO" id="GO:0016887">
    <property type="term" value="F:ATP hydrolysis activity"/>
    <property type="evidence" value="ECO:0007669"/>
    <property type="project" value="InterPro"/>
</dbReference>
<dbReference type="InterPro" id="IPR027417">
    <property type="entry name" value="P-loop_NTPase"/>
</dbReference>
<feature type="binding site" evidence="8">
    <location>
        <begin position="327"/>
        <end position="334"/>
    </location>
    <ligand>
        <name>ATP</name>
        <dbReference type="ChEBI" id="CHEBI:30616"/>
    </ligand>
</feature>
<dbReference type="InterPro" id="IPR003593">
    <property type="entry name" value="AAA+_ATPase"/>
</dbReference>
<comment type="activity regulation">
    <text evidence="8">ATPase activity is stimulated by microtubules, which promote homooligomerization. ATP-dependent microtubule severing is stimulated by interaction with KATNB1.</text>
</comment>
<feature type="compositionally biased region" description="Polar residues" evidence="9">
    <location>
        <begin position="215"/>
        <end position="249"/>
    </location>
</feature>
<proteinExistence type="inferred from homology"/>
<comment type="similarity">
    <text evidence="8">Belongs to the AAA ATPase family. Katanin p60 subunit A1 subfamily.</text>
</comment>
<dbReference type="InterPro" id="IPR048612">
    <property type="entry name" value="KTNA1_AAA_dom"/>
</dbReference>
<feature type="region of interest" description="Disordered" evidence="9">
    <location>
        <begin position="135"/>
        <end position="253"/>
    </location>
</feature>
<accession>A0A131ZSK2</accession>
<comment type="catalytic activity">
    <reaction evidence="8">
        <text>n ATP + n H2O + a microtubule = n ADP + n phosphate + (n+1) alpha/beta tubulin heterodimers.</text>
        <dbReference type="EC" id="5.6.1.1"/>
    </reaction>
</comment>
<keyword evidence="5 8" id="KW-0067">ATP-binding</keyword>
<dbReference type="InterPro" id="IPR003959">
    <property type="entry name" value="ATPase_AAA_core"/>
</dbReference>
<dbReference type="CDD" id="cd21748">
    <property type="entry name" value="Kp60-NTD"/>
    <property type="match status" value="1"/>
</dbReference>
<dbReference type="VEuPathDB" id="VectorBase:SSCA002227"/>
<dbReference type="GO" id="GO:0051301">
    <property type="term" value="P:cell division"/>
    <property type="evidence" value="ECO:0007669"/>
    <property type="project" value="UniProtKB-KW"/>
</dbReference>
<keyword evidence="3 8" id="KW-0493">Microtubule</keyword>
<keyword evidence="2 8" id="KW-0963">Cytoplasm</keyword>
<dbReference type="GO" id="GO:0000922">
    <property type="term" value="C:spindle pole"/>
    <property type="evidence" value="ECO:0007669"/>
    <property type="project" value="UniProtKB-SubCell"/>
</dbReference>
<dbReference type="FunFam" id="1.20.58.80:FF:000003">
    <property type="entry name" value="Katanin p60 ATPase-containing subunit A1"/>
    <property type="match status" value="1"/>
</dbReference>
<sequence length="566" mass="63787">MSVPAEIGENVKVARECSLLGNYETALIYYQGVVQQIHRHLQTITDLSLKEKWQEVQQVIAQEYEVVKDLHATLLNFKGDHHNNRVIGPAANVSIATSAAANSPIDSNLFATILQNASVNPYDSYDPDVWPMPEPVEVNHNSHHRSPSIPSTTTNVSNSRKSGQIGGHTQRTVGVANQSNKHIRSSSTPKTTKDVRSKSKEAGVSKTIDGKRKTTPNTPSANTQTTMSLSKHTTNNGTISKQSQDNEASGQPIDHRENRFEIHGPDSELVEMLERDILQKNPDTHWNDIADLQEAKHLLEEAVVLPMWMPDFFRGIRRPWKGVLMVGPPGTGKTMLAKAVATECKTTFFNVSSTTLTSKYRGESEKLVRLLFEMARFYAPSTIFIDEIDSLCSRRGSDNEHEASRRVKSELLIQMDGITNYDDPSKVVMVLAATNFPWDIDEALRRRLEKRIYIPLPTLEGREALLRINLREVKQADNLDTKEIARRLDGYSGADITNVCRDACMMVMRRRIQGLTPEQIRSLSKEELDLPVTFEDFEEAMRKINKSVSPEDLKKYEKWMTEFGST</sequence>
<dbReference type="GO" id="GO:0005874">
    <property type="term" value="C:microtubule"/>
    <property type="evidence" value="ECO:0007669"/>
    <property type="project" value="UniProtKB-KW"/>
</dbReference>
<evidence type="ECO:0000259" key="10">
    <source>
        <dbReference type="SMART" id="SM00382"/>
    </source>
</evidence>
<evidence type="ECO:0000256" key="9">
    <source>
        <dbReference type="SAM" id="MobiDB-lite"/>
    </source>
</evidence>
<dbReference type="GO" id="GO:0005813">
    <property type="term" value="C:centrosome"/>
    <property type="evidence" value="ECO:0007669"/>
    <property type="project" value="UniProtKB-SubCell"/>
</dbReference>
<keyword evidence="8" id="KW-0131">Cell cycle</keyword>
<dbReference type="OrthoDB" id="5334845at2759"/>
<dbReference type="HAMAP" id="MF_03023">
    <property type="entry name" value="Katanin_p60_A1"/>
    <property type="match status" value="1"/>
</dbReference>
<dbReference type="Gene3D" id="1.20.58.80">
    <property type="entry name" value="Phosphotransferase system, lactose/cellobiose-type IIA subunit"/>
    <property type="match status" value="1"/>
</dbReference>
<dbReference type="Pfam" id="PF21126">
    <property type="entry name" value="KATNA1_MIT"/>
    <property type="match status" value="1"/>
</dbReference>
<dbReference type="InterPro" id="IPR050304">
    <property type="entry name" value="MT-severing_AAA_ATPase"/>
</dbReference>
<keyword evidence="8" id="KW-0132">Cell division</keyword>
<protein>
    <recommendedName>
        <fullName evidence="8">Katanin p60 ATPase-containing subunit A1</fullName>
        <shortName evidence="8">Katanin p60 subunit A1</shortName>
        <ecNumber evidence="8">5.6.1.1</ecNumber>
    </recommendedName>
    <alternativeName>
        <fullName evidence="8">p60 katanin</fullName>
    </alternativeName>
</protein>
<dbReference type="PANTHER" id="PTHR23074:SF19">
    <property type="entry name" value="KATANIN P60 ATPASE-CONTAINING SUBUNIT A1"/>
    <property type="match status" value="1"/>
</dbReference>
<name>A0A131ZSK2_SARSC</name>
<dbReference type="InterPro" id="IPR015415">
    <property type="entry name" value="Spast_Vps4_C"/>
</dbReference>
<dbReference type="CDD" id="cd19522">
    <property type="entry name" value="RecA-like_KTNA1"/>
    <property type="match status" value="1"/>
</dbReference>
<dbReference type="Gene3D" id="1.10.8.60">
    <property type="match status" value="1"/>
</dbReference>
<keyword evidence="8" id="KW-0498">Mitosis</keyword>
<evidence type="ECO:0000313" key="12">
    <source>
        <dbReference type="Proteomes" id="UP000616769"/>
    </source>
</evidence>
<keyword evidence="7 8" id="KW-0413">Isomerase</keyword>
<dbReference type="PANTHER" id="PTHR23074">
    <property type="entry name" value="AAA DOMAIN-CONTAINING"/>
    <property type="match status" value="1"/>
</dbReference>
<evidence type="ECO:0000256" key="4">
    <source>
        <dbReference type="ARBA" id="ARBA00022741"/>
    </source>
</evidence>
<dbReference type="GO" id="GO:0005524">
    <property type="term" value="F:ATP binding"/>
    <property type="evidence" value="ECO:0007669"/>
    <property type="project" value="UniProtKB-KW"/>
</dbReference>
<dbReference type="SMART" id="SM00382">
    <property type="entry name" value="AAA"/>
    <property type="match status" value="1"/>
</dbReference>
<comment type="caution">
    <text evidence="11">The sequence shown here is derived from an EMBL/GenBank/DDBJ whole genome shotgun (WGS) entry which is preliminary data.</text>
</comment>
<evidence type="ECO:0000256" key="3">
    <source>
        <dbReference type="ARBA" id="ARBA00022701"/>
    </source>
</evidence>
<dbReference type="InterPro" id="IPR041569">
    <property type="entry name" value="AAA_lid_3"/>
</dbReference>
<organism evidence="11 12">
    <name type="scientific">Sarcoptes scabiei</name>
    <name type="common">Itch mite</name>
    <name type="synonym">Acarus scabiei</name>
    <dbReference type="NCBI Taxonomy" id="52283"/>
    <lineage>
        <taxon>Eukaryota</taxon>
        <taxon>Metazoa</taxon>
        <taxon>Ecdysozoa</taxon>
        <taxon>Arthropoda</taxon>
        <taxon>Chelicerata</taxon>
        <taxon>Arachnida</taxon>
        <taxon>Acari</taxon>
        <taxon>Acariformes</taxon>
        <taxon>Sarcoptiformes</taxon>
        <taxon>Astigmata</taxon>
        <taxon>Psoroptidia</taxon>
        <taxon>Sarcoptoidea</taxon>
        <taxon>Sarcoptidae</taxon>
        <taxon>Sarcoptinae</taxon>
        <taxon>Sarcoptes</taxon>
    </lineage>
</organism>
<keyword evidence="4 8" id="KW-0547">Nucleotide-binding</keyword>
<dbReference type="PROSITE" id="PS00674">
    <property type="entry name" value="AAA"/>
    <property type="match status" value="1"/>
</dbReference>
<feature type="domain" description="AAA+ ATPase" evidence="10">
    <location>
        <begin position="319"/>
        <end position="458"/>
    </location>
</feature>
<dbReference type="EC" id="5.6.1.1" evidence="8"/>
<comment type="function">
    <text evidence="8">Catalytic subunit of a complex which severs microtubules in an ATP-dependent manner. Microtubule severing may promote rapid reorganization of cellular microtubule arrays and the release of microtubules from the centrosome following nucleation.</text>
</comment>
<reference evidence="11 12" key="1">
    <citation type="journal article" date="2015" name="Parasit. Vectors">
        <title>Draft genome of the scabies mite.</title>
        <authorList>
            <person name="Rider S.D.Jr."/>
            <person name="Morgan M.S."/>
            <person name="Arlian L.G."/>
        </authorList>
    </citation>
    <scope>NUCLEOTIDE SEQUENCE [LARGE SCALE GENOMIC DNA]</scope>
    <source>
        <strain evidence="11">Arlian Lab</strain>
    </source>
</reference>
<dbReference type="GO" id="GO:0005737">
    <property type="term" value="C:cytoplasm"/>
    <property type="evidence" value="ECO:0007669"/>
    <property type="project" value="UniProtKB-SubCell"/>
</dbReference>
<dbReference type="GO" id="GO:0008017">
    <property type="term" value="F:microtubule binding"/>
    <property type="evidence" value="ECO:0007669"/>
    <property type="project" value="UniProtKB-UniRule"/>
</dbReference>
<comment type="subunit">
    <text evidence="8">Can homooligomerize into hexameric rings, which may be promoted by interaction with microtubules. Interacts with KATNB1, which may serve as a targeting subunit.</text>
</comment>
<dbReference type="GO" id="GO:0008568">
    <property type="term" value="F:microtubule severing ATPase activity"/>
    <property type="evidence" value="ECO:0007669"/>
    <property type="project" value="UniProtKB-EC"/>
</dbReference>
<dbReference type="FunFam" id="1.10.8.60:FF:000025">
    <property type="entry name" value="Katanin p60 ATPase-containing subunit A1"/>
    <property type="match status" value="1"/>
</dbReference>
<comment type="subcellular location">
    <subcellularLocation>
        <location evidence="1 8">Cytoplasm</location>
        <location evidence="1 8">Cytoskeleton</location>
        <location evidence="1 8">Spindle</location>
    </subcellularLocation>
    <subcellularLocation>
        <location evidence="8">Cytoplasm</location>
    </subcellularLocation>
    <subcellularLocation>
        <location evidence="8">Cytoplasm</location>
        <location evidence="8">Cytoskeleton</location>
        <location evidence="8">Microtubule organizing center</location>
        <location evidence="8">Centrosome</location>
    </subcellularLocation>
    <subcellularLocation>
        <location evidence="8">Cytoplasm</location>
        <location evidence="8">Cytoskeleton</location>
        <location evidence="8">Spindle pole</location>
    </subcellularLocation>
    <text evidence="8">Predominantly cytoplasmic. Also localized to the interphase centrosome and the mitotic spindle poles. Enhanced recruitment to the mitotic spindle poles requires microtubules and interaction with KATNB1.</text>
</comment>
<dbReference type="Proteomes" id="UP000616769">
    <property type="component" value="Unassembled WGS sequence"/>
</dbReference>
<dbReference type="Pfam" id="PF09336">
    <property type="entry name" value="Vps4_C"/>
    <property type="match status" value="1"/>
</dbReference>
<dbReference type="Pfam" id="PF00004">
    <property type="entry name" value="AAA"/>
    <property type="match status" value="1"/>
</dbReference>
<dbReference type="InterPro" id="IPR028596">
    <property type="entry name" value="KATNA1"/>
</dbReference>
<dbReference type="GO" id="GO:0051013">
    <property type="term" value="P:microtubule severing"/>
    <property type="evidence" value="ECO:0007669"/>
    <property type="project" value="UniProtKB-UniRule"/>
</dbReference>
<gene>
    <name evidence="8" type="primary">KATNA1</name>
    <name evidence="11" type="ORF">QR98_0000920</name>
</gene>
<feature type="compositionally biased region" description="Basic and acidic residues" evidence="9">
    <location>
        <begin position="191"/>
        <end position="212"/>
    </location>
</feature>
<dbReference type="InterPro" id="IPR003960">
    <property type="entry name" value="ATPase_AAA_CS"/>
</dbReference>
<dbReference type="FunFam" id="3.40.50.300:FF:000159">
    <property type="entry name" value="Katanin p60 ATPase-containing subunit A1"/>
    <property type="match status" value="1"/>
</dbReference>
<dbReference type="Gene3D" id="3.40.50.300">
    <property type="entry name" value="P-loop containing nucleotide triphosphate hydrolases"/>
    <property type="match status" value="1"/>
</dbReference>
<dbReference type="SUPFAM" id="SSF52540">
    <property type="entry name" value="P-loop containing nucleoside triphosphate hydrolases"/>
    <property type="match status" value="1"/>
</dbReference>